<dbReference type="KEGG" id="psin:CAK95_04225"/>
<dbReference type="InterPro" id="IPR036388">
    <property type="entry name" value="WH-like_DNA-bd_sf"/>
</dbReference>
<keyword evidence="2" id="KW-1185">Reference proteome</keyword>
<dbReference type="CDD" id="cd00090">
    <property type="entry name" value="HTH_ARSR"/>
    <property type="match status" value="1"/>
</dbReference>
<dbReference type="Pfam" id="PF12840">
    <property type="entry name" value="HTH_20"/>
    <property type="match status" value="1"/>
</dbReference>
<proteinExistence type="predicted"/>
<dbReference type="SUPFAM" id="SSF46785">
    <property type="entry name" value="Winged helix' DNA-binding domain"/>
    <property type="match status" value="1"/>
</dbReference>
<evidence type="ECO:0000313" key="1">
    <source>
        <dbReference type="EMBL" id="ARP98383.1"/>
    </source>
</evidence>
<dbReference type="InterPro" id="IPR036390">
    <property type="entry name" value="WH_DNA-bd_sf"/>
</dbReference>
<name>A0A1W6ZLU0_9HYPH</name>
<evidence type="ECO:0000313" key="2">
    <source>
        <dbReference type="Proteomes" id="UP000194137"/>
    </source>
</evidence>
<dbReference type="OrthoDB" id="9788770at2"/>
<dbReference type="InterPro" id="IPR011991">
    <property type="entry name" value="ArsR-like_HTH"/>
</dbReference>
<dbReference type="Proteomes" id="UP000194137">
    <property type="component" value="Chromosome"/>
</dbReference>
<dbReference type="GO" id="GO:0006355">
    <property type="term" value="P:regulation of DNA-templated transcription"/>
    <property type="evidence" value="ECO:0007669"/>
    <property type="project" value="UniProtKB-ARBA"/>
</dbReference>
<protein>
    <submittedName>
        <fullName evidence="1">Transcriptional regulator</fullName>
    </submittedName>
</protein>
<dbReference type="STRING" id="1235591.CAK95_04225"/>
<sequence length="196" mass="20864">MLDVDVLDRPETAALALDPVKAKILAALVTPGSAASVAGQVGLTRQKANYHLRALEEAGLVTPAEERHWGGLTERLMVATASSYVVSPAALGAIGADPARTRDHVSASYLIALAARAMQEVGDLWRRARRQDKRLATLSIDTVIRFRSATERAAFTEDLARAVAGLAAHYHDEAAPNGRAHRLLVAAYPAPDTVKA</sequence>
<organism evidence="1 2">
    <name type="scientific">Pseudorhodoplanes sinuspersici</name>
    <dbReference type="NCBI Taxonomy" id="1235591"/>
    <lineage>
        <taxon>Bacteria</taxon>
        <taxon>Pseudomonadati</taxon>
        <taxon>Pseudomonadota</taxon>
        <taxon>Alphaproteobacteria</taxon>
        <taxon>Hyphomicrobiales</taxon>
        <taxon>Pseudorhodoplanes</taxon>
    </lineage>
</organism>
<accession>A0A1W6ZLU0</accession>
<dbReference type="RefSeq" id="WP_086086804.1">
    <property type="nucleotide sequence ID" value="NZ_CP021112.1"/>
</dbReference>
<dbReference type="AlphaFoldDB" id="A0A1W6ZLU0"/>
<reference evidence="1 2" key="1">
    <citation type="submission" date="2017-05" db="EMBL/GenBank/DDBJ databases">
        <title>Full genome sequence of Pseudorhodoplanes sinuspersici.</title>
        <authorList>
            <person name="Dastgheib S.M.M."/>
            <person name="Shavandi M."/>
            <person name="Tirandaz H."/>
        </authorList>
    </citation>
    <scope>NUCLEOTIDE SEQUENCE [LARGE SCALE GENOMIC DNA]</scope>
    <source>
        <strain evidence="1 2">RIPI110</strain>
    </source>
</reference>
<dbReference type="EMBL" id="CP021112">
    <property type="protein sequence ID" value="ARP98383.1"/>
    <property type="molecule type" value="Genomic_DNA"/>
</dbReference>
<gene>
    <name evidence="1" type="ORF">CAK95_04225</name>
</gene>
<dbReference type="Gene3D" id="1.10.10.10">
    <property type="entry name" value="Winged helix-like DNA-binding domain superfamily/Winged helix DNA-binding domain"/>
    <property type="match status" value="1"/>
</dbReference>